<evidence type="ECO:0000313" key="3">
    <source>
        <dbReference type="EMBL" id="CAF1660587.1"/>
    </source>
</evidence>
<keyword evidence="12" id="KW-1185">Reference proteome</keyword>
<feature type="compositionally biased region" description="Basic and acidic residues" evidence="1">
    <location>
        <begin position="149"/>
        <end position="165"/>
    </location>
</feature>
<dbReference type="EMBL" id="CAJNRE010010267">
    <property type="protein sequence ID" value="CAF2089218.1"/>
    <property type="molecule type" value="Genomic_DNA"/>
</dbReference>
<feature type="region of interest" description="Disordered" evidence="1">
    <location>
        <begin position="147"/>
        <end position="203"/>
    </location>
</feature>
<dbReference type="AlphaFoldDB" id="A0A816R1K1"/>
<dbReference type="EMBL" id="CAJOBJ010003553">
    <property type="protein sequence ID" value="CAF3969532.1"/>
    <property type="molecule type" value="Genomic_DNA"/>
</dbReference>
<feature type="region of interest" description="Disordered" evidence="1">
    <location>
        <begin position="1"/>
        <end position="40"/>
    </location>
</feature>
<dbReference type="EMBL" id="CAJNOV010002325">
    <property type="protein sequence ID" value="CAF1099751.1"/>
    <property type="molecule type" value="Genomic_DNA"/>
</dbReference>
<evidence type="ECO:0000313" key="4">
    <source>
        <dbReference type="EMBL" id="CAF2014797.1"/>
    </source>
</evidence>
<evidence type="ECO:0000313" key="10">
    <source>
        <dbReference type="EMBL" id="CAF4191026.1"/>
    </source>
</evidence>
<comment type="caution">
    <text evidence="5">The sequence shown here is derived from an EMBL/GenBank/DDBJ whole genome shotgun (WGS) entry which is preliminary data.</text>
</comment>
<evidence type="ECO:0000313" key="7">
    <source>
        <dbReference type="EMBL" id="CAF3969532.1"/>
    </source>
</evidence>
<protein>
    <submittedName>
        <fullName evidence="5">Uncharacterized protein</fullName>
    </submittedName>
</protein>
<dbReference type="Proteomes" id="UP000681720">
    <property type="component" value="Unassembled WGS sequence"/>
</dbReference>
<dbReference type="EMBL" id="CAJOBF010005923">
    <property type="protein sequence ID" value="CAF4191026.1"/>
    <property type="molecule type" value="Genomic_DNA"/>
</dbReference>
<feature type="compositionally biased region" description="Basic and acidic residues" evidence="1">
    <location>
        <begin position="178"/>
        <end position="188"/>
    </location>
</feature>
<dbReference type="Proteomes" id="UP000663887">
    <property type="component" value="Unassembled WGS sequence"/>
</dbReference>
<evidence type="ECO:0000313" key="8">
    <source>
        <dbReference type="EMBL" id="CAF3983053.1"/>
    </source>
</evidence>
<organism evidence="5 11">
    <name type="scientific">Rotaria magnacalcarata</name>
    <dbReference type="NCBI Taxonomy" id="392030"/>
    <lineage>
        <taxon>Eukaryota</taxon>
        <taxon>Metazoa</taxon>
        <taxon>Spiralia</taxon>
        <taxon>Gnathifera</taxon>
        <taxon>Rotifera</taxon>
        <taxon>Eurotatoria</taxon>
        <taxon>Bdelloidea</taxon>
        <taxon>Philodinida</taxon>
        <taxon>Philodinidae</taxon>
        <taxon>Rotaria</taxon>
    </lineage>
</organism>
<sequence length="245" mass="27277">MLANSGSASLSSTNKWHSTATHTSSSIATTQGYRNRPSIPLSDISSNINAAAMRTFSRRCVYVKEVISVNNSAAHLPLVSSDNSCTSASECESGELSSDEYPSQIKTKPKSISHFQENPSIDLTHEMGTLAQLLNHSFTGHKNISMMSQRHESDIQRHEVPDNRMRSSSSTSSTPRIESPRKTRRMSDHLSTTIERQKTRSEQRNNAYIQLKHLAQRRLNVVAELVTLDEQYEATLAKLLLPGNH</sequence>
<feature type="compositionally biased region" description="Polar residues" evidence="1">
    <location>
        <begin position="1"/>
        <end position="16"/>
    </location>
</feature>
<dbReference type="Proteomes" id="UP000663824">
    <property type="component" value="Unassembled WGS sequence"/>
</dbReference>
<gene>
    <name evidence="8" type="ORF">BYL167_LOCUS12720</name>
    <name evidence="2" type="ORF">CJN711_LOCUS7095</name>
    <name evidence="7" type="ORF">GIL414_LOCUS10075</name>
    <name evidence="3" type="ORF">KQP761_LOCUS31942</name>
    <name evidence="6" type="ORF">MBJ925_LOCUS20038</name>
    <name evidence="9" type="ORF">OVN521_LOCUS24494</name>
    <name evidence="10" type="ORF">UXM345_LOCUS27430</name>
    <name evidence="5" type="ORF">WKI299_LOCUS13476</name>
    <name evidence="4" type="ORF">XDN619_LOCUS3964</name>
</gene>
<dbReference type="OrthoDB" id="10015451at2759"/>
<reference evidence="5" key="1">
    <citation type="submission" date="2021-02" db="EMBL/GenBank/DDBJ databases">
        <authorList>
            <person name="Nowell W R."/>
        </authorList>
    </citation>
    <scope>NUCLEOTIDE SEQUENCE</scope>
</reference>
<dbReference type="Proteomes" id="UP000663834">
    <property type="component" value="Unassembled WGS sequence"/>
</dbReference>
<dbReference type="Proteomes" id="UP000663855">
    <property type="component" value="Unassembled WGS sequence"/>
</dbReference>
<evidence type="ECO:0000313" key="6">
    <source>
        <dbReference type="EMBL" id="CAF2089218.1"/>
    </source>
</evidence>
<evidence type="ECO:0000313" key="12">
    <source>
        <dbReference type="Proteomes" id="UP000663866"/>
    </source>
</evidence>
<dbReference type="EMBL" id="CAJOBH010004249">
    <property type="protein sequence ID" value="CAF3983053.1"/>
    <property type="molecule type" value="Genomic_DNA"/>
</dbReference>
<proteinExistence type="predicted"/>
<dbReference type="Proteomes" id="UP000681967">
    <property type="component" value="Unassembled WGS sequence"/>
</dbReference>
<dbReference type="Proteomes" id="UP000663856">
    <property type="component" value="Unassembled WGS sequence"/>
</dbReference>
<dbReference type="Proteomes" id="UP000663842">
    <property type="component" value="Unassembled WGS sequence"/>
</dbReference>
<dbReference type="EMBL" id="CAJOBG010005836">
    <property type="protein sequence ID" value="CAF4167334.1"/>
    <property type="molecule type" value="Genomic_DNA"/>
</dbReference>
<evidence type="ECO:0000313" key="9">
    <source>
        <dbReference type="EMBL" id="CAF4167334.1"/>
    </source>
</evidence>
<evidence type="ECO:0000313" key="2">
    <source>
        <dbReference type="EMBL" id="CAF1099751.1"/>
    </source>
</evidence>
<dbReference type="EMBL" id="CAJNRG010000656">
    <property type="protein sequence ID" value="CAF2014797.1"/>
    <property type="molecule type" value="Genomic_DNA"/>
</dbReference>
<evidence type="ECO:0000313" key="5">
    <source>
        <dbReference type="EMBL" id="CAF2067229.1"/>
    </source>
</evidence>
<dbReference type="Proteomes" id="UP000663866">
    <property type="component" value="Unassembled WGS sequence"/>
</dbReference>
<evidence type="ECO:0000256" key="1">
    <source>
        <dbReference type="SAM" id="MobiDB-lite"/>
    </source>
</evidence>
<dbReference type="EMBL" id="CAJNRF010005089">
    <property type="protein sequence ID" value="CAF2067229.1"/>
    <property type="molecule type" value="Genomic_DNA"/>
</dbReference>
<dbReference type="EMBL" id="CAJNOW010017824">
    <property type="protein sequence ID" value="CAF1660587.1"/>
    <property type="molecule type" value="Genomic_DNA"/>
</dbReference>
<feature type="compositionally biased region" description="Low complexity" evidence="1">
    <location>
        <begin position="17"/>
        <end position="30"/>
    </location>
</feature>
<accession>A0A816R1K1</accession>
<name>A0A816R1K1_9BILA</name>
<evidence type="ECO:0000313" key="11">
    <source>
        <dbReference type="Proteomes" id="UP000663856"/>
    </source>
</evidence>